<dbReference type="Proteomes" id="UP000323258">
    <property type="component" value="Unassembled WGS sequence"/>
</dbReference>
<reference evidence="1 2" key="2">
    <citation type="submission" date="2019-09" db="EMBL/GenBank/DDBJ databases">
        <title>Mesorhizobium sp. MaA-C15 isolated from Microcystis aeruginosa.</title>
        <authorList>
            <person name="Jeong S.E."/>
            <person name="Jin H.M."/>
            <person name="Jeon C.O."/>
        </authorList>
    </citation>
    <scope>NUCLEOTIDE SEQUENCE [LARGE SCALE GENOMIC DNA]</scope>
    <source>
        <strain evidence="1 2">MaA-C15</strain>
    </source>
</reference>
<proteinExistence type="predicted"/>
<protein>
    <submittedName>
        <fullName evidence="1">Uncharacterized protein</fullName>
    </submittedName>
</protein>
<keyword evidence="2" id="KW-1185">Reference proteome</keyword>
<reference evidence="1 2" key="1">
    <citation type="submission" date="2019-08" db="EMBL/GenBank/DDBJ databases">
        <authorList>
            <person name="Seo Y.L."/>
        </authorList>
    </citation>
    <scope>NUCLEOTIDE SEQUENCE [LARGE SCALE GENOMIC DNA]</scope>
    <source>
        <strain evidence="1 2">MaA-C15</strain>
    </source>
</reference>
<accession>A0A5D4H0D7</accession>
<gene>
    <name evidence="1" type="ORF">FY036_06505</name>
</gene>
<dbReference type="EMBL" id="VSZS01000058">
    <property type="protein sequence ID" value="TYR33703.1"/>
    <property type="molecule type" value="Genomic_DNA"/>
</dbReference>
<evidence type="ECO:0000313" key="1">
    <source>
        <dbReference type="EMBL" id="TYR33703.1"/>
    </source>
</evidence>
<dbReference type="RefSeq" id="WP_148913909.1">
    <property type="nucleotide sequence ID" value="NZ_VSZS01000058.1"/>
</dbReference>
<dbReference type="OrthoDB" id="7858065at2"/>
<dbReference type="AlphaFoldDB" id="A0A5D4H0D7"/>
<organism evidence="1 2">
    <name type="scientific">Neoaquamicrobium microcysteis</name>
    <dbReference type="NCBI Taxonomy" id="2682781"/>
    <lineage>
        <taxon>Bacteria</taxon>
        <taxon>Pseudomonadati</taxon>
        <taxon>Pseudomonadota</taxon>
        <taxon>Alphaproteobacteria</taxon>
        <taxon>Hyphomicrobiales</taxon>
        <taxon>Phyllobacteriaceae</taxon>
        <taxon>Neoaquamicrobium</taxon>
    </lineage>
</organism>
<name>A0A5D4H0D7_9HYPH</name>
<sequence length="151" mass="16587">MTNRAITHIVDEDSNPVALVPLGRKGEKGTAIILDEDLALLESLGLSMRWNRHTRTGIVVAPTSASSGGSVQVARVLLDLGPGQNIRYRNGDPTDLRRDNLEIKPEGNAIRRDRDYLTPKEKRKAWGPPVEHVFAFGSKPIFSSLLAALPR</sequence>
<comment type="caution">
    <text evidence="1">The sequence shown here is derived from an EMBL/GenBank/DDBJ whole genome shotgun (WGS) entry which is preliminary data.</text>
</comment>
<evidence type="ECO:0000313" key="2">
    <source>
        <dbReference type="Proteomes" id="UP000323258"/>
    </source>
</evidence>